<comment type="caution">
    <text evidence="1">The sequence shown here is derived from an EMBL/GenBank/DDBJ whole genome shotgun (WGS) entry which is preliminary data.</text>
</comment>
<dbReference type="Proteomes" id="UP001266305">
    <property type="component" value="Unassembled WGS sequence"/>
</dbReference>
<evidence type="ECO:0000313" key="2">
    <source>
        <dbReference type="Proteomes" id="UP001266305"/>
    </source>
</evidence>
<evidence type="ECO:0000313" key="1">
    <source>
        <dbReference type="EMBL" id="KAK2099658.1"/>
    </source>
</evidence>
<protein>
    <submittedName>
        <fullName evidence="1">Uncharacterized protein</fullName>
    </submittedName>
</protein>
<proteinExistence type="predicted"/>
<name>A0ABQ9URH4_SAGOE</name>
<gene>
    <name evidence="1" type="ORF">P7K49_021006</name>
</gene>
<keyword evidence="2" id="KW-1185">Reference proteome</keyword>
<feature type="non-terminal residue" evidence="1">
    <location>
        <position position="168"/>
    </location>
</feature>
<organism evidence="1 2">
    <name type="scientific">Saguinus oedipus</name>
    <name type="common">Cotton-top tamarin</name>
    <name type="synonym">Oedipomidas oedipus</name>
    <dbReference type="NCBI Taxonomy" id="9490"/>
    <lineage>
        <taxon>Eukaryota</taxon>
        <taxon>Metazoa</taxon>
        <taxon>Chordata</taxon>
        <taxon>Craniata</taxon>
        <taxon>Vertebrata</taxon>
        <taxon>Euteleostomi</taxon>
        <taxon>Mammalia</taxon>
        <taxon>Eutheria</taxon>
        <taxon>Euarchontoglires</taxon>
        <taxon>Primates</taxon>
        <taxon>Haplorrhini</taxon>
        <taxon>Platyrrhini</taxon>
        <taxon>Cebidae</taxon>
        <taxon>Callitrichinae</taxon>
        <taxon>Saguinus</taxon>
    </lineage>
</organism>
<dbReference type="EMBL" id="JASSZA010000010">
    <property type="protein sequence ID" value="KAK2099658.1"/>
    <property type="molecule type" value="Genomic_DNA"/>
</dbReference>
<reference evidence="1 2" key="1">
    <citation type="submission" date="2023-05" db="EMBL/GenBank/DDBJ databases">
        <title>B98-5 Cell Line De Novo Hybrid Assembly: An Optical Mapping Approach.</title>
        <authorList>
            <person name="Kananen K."/>
            <person name="Auerbach J.A."/>
            <person name="Kautto E."/>
            <person name="Blachly J.S."/>
        </authorList>
    </citation>
    <scope>NUCLEOTIDE SEQUENCE [LARGE SCALE GENOMIC DNA]</scope>
    <source>
        <strain evidence="1">B95-8</strain>
        <tissue evidence="1">Cell line</tissue>
    </source>
</reference>
<sequence>MSALGNFQDAQGDGEFTLGRSKLRNGITVLCEHIYGATLTSSGRARRRTLPALSQSNPVHQEAGVQDDKLFPEHLCTISLKRETEQKHKHRVTHQLNPTVTLHHLENLCGLDPDCQGRGSDEAALNGLTIVTLEVLLLRGQWNSTCASNMCPEYLEDDRGMGLFLSLQ</sequence>
<accession>A0ABQ9URH4</accession>